<keyword evidence="1" id="KW-0472">Membrane</keyword>
<proteinExistence type="predicted"/>
<keyword evidence="1" id="KW-1133">Transmembrane helix</keyword>
<reference evidence="2" key="2">
    <citation type="submission" date="2023-06" db="EMBL/GenBank/DDBJ databases">
        <authorList>
            <consortium name="Lawrence Berkeley National Laboratory"/>
            <person name="Haridas S."/>
            <person name="Hensen N."/>
            <person name="Bonometti L."/>
            <person name="Westerberg I."/>
            <person name="Brannstrom I.O."/>
            <person name="Guillou S."/>
            <person name="Cros-Aarteil S."/>
            <person name="Calhoun S."/>
            <person name="Kuo A."/>
            <person name="Mondo S."/>
            <person name="Pangilinan J."/>
            <person name="Riley R."/>
            <person name="Labutti K."/>
            <person name="Andreopoulos B."/>
            <person name="Lipzen A."/>
            <person name="Chen C."/>
            <person name="Yanf M."/>
            <person name="Daum C."/>
            <person name="Ng V."/>
            <person name="Clum A."/>
            <person name="Steindorff A."/>
            <person name="Ohm R."/>
            <person name="Martin F."/>
            <person name="Silar P."/>
            <person name="Natvig D."/>
            <person name="Lalanne C."/>
            <person name="Gautier V."/>
            <person name="Ament-Velasquez S.L."/>
            <person name="Kruys A."/>
            <person name="Hutchinson M.I."/>
            <person name="Powell A.J."/>
            <person name="Barry K."/>
            <person name="Miller A.N."/>
            <person name="Grigoriev I.V."/>
            <person name="Debuchy R."/>
            <person name="Gladieux P."/>
            <person name="Thoren M.H."/>
            <person name="Johannesson H."/>
        </authorList>
    </citation>
    <scope>NUCLEOTIDE SEQUENCE</scope>
    <source>
        <strain evidence="2">CBS 560.94</strain>
    </source>
</reference>
<dbReference type="GeneID" id="87859195"/>
<evidence type="ECO:0000313" key="2">
    <source>
        <dbReference type="EMBL" id="KAK3342476.1"/>
    </source>
</evidence>
<sequence length="157" mass="17975">MLSRAETIYELSILCVSNGESLKYIHQSALHPYSILVHSTSLGSRLLTRQPHACRKHLMTERIKRSSSCDQRRITKKYFGVRFAGLLRISCSVCPLSSLSIFLFLSISSCFFVPLAVRREFVSAVRPRPAYLQEYKQDHLHDRDTQAVVTGVKCYYS</sequence>
<keyword evidence="3" id="KW-1185">Reference proteome</keyword>
<keyword evidence="1" id="KW-0812">Transmembrane</keyword>
<dbReference type="EMBL" id="JAUEPP010000005">
    <property type="protein sequence ID" value="KAK3342476.1"/>
    <property type="molecule type" value="Genomic_DNA"/>
</dbReference>
<comment type="caution">
    <text evidence="2">The sequence shown here is derived from an EMBL/GenBank/DDBJ whole genome shotgun (WGS) entry which is preliminary data.</text>
</comment>
<dbReference type="AlphaFoldDB" id="A0AAE0MQW9"/>
<evidence type="ECO:0000256" key="1">
    <source>
        <dbReference type="SAM" id="Phobius"/>
    </source>
</evidence>
<feature type="transmembrane region" description="Helical" evidence="1">
    <location>
        <begin position="96"/>
        <end position="117"/>
    </location>
</feature>
<accession>A0AAE0MQW9</accession>
<organism evidence="2 3">
    <name type="scientific">Neurospora tetraspora</name>
    <dbReference type="NCBI Taxonomy" id="94610"/>
    <lineage>
        <taxon>Eukaryota</taxon>
        <taxon>Fungi</taxon>
        <taxon>Dikarya</taxon>
        <taxon>Ascomycota</taxon>
        <taxon>Pezizomycotina</taxon>
        <taxon>Sordariomycetes</taxon>
        <taxon>Sordariomycetidae</taxon>
        <taxon>Sordariales</taxon>
        <taxon>Sordariaceae</taxon>
        <taxon>Neurospora</taxon>
    </lineage>
</organism>
<name>A0AAE0MQW9_9PEZI</name>
<reference evidence="2" key="1">
    <citation type="journal article" date="2023" name="Mol. Phylogenet. Evol.">
        <title>Genome-scale phylogeny and comparative genomics of the fungal order Sordariales.</title>
        <authorList>
            <person name="Hensen N."/>
            <person name="Bonometti L."/>
            <person name="Westerberg I."/>
            <person name="Brannstrom I.O."/>
            <person name="Guillou S."/>
            <person name="Cros-Aarteil S."/>
            <person name="Calhoun S."/>
            <person name="Haridas S."/>
            <person name="Kuo A."/>
            <person name="Mondo S."/>
            <person name="Pangilinan J."/>
            <person name="Riley R."/>
            <person name="LaButti K."/>
            <person name="Andreopoulos B."/>
            <person name="Lipzen A."/>
            <person name="Chen C."/>
            <person name="Yan M."/>
            <person name="Daum C."/>
            <person name="Ng V."/>
            <person name="Clum A."/>
            <person name="Steindorff A."/>
            <person name="Ohm R.A."/>
            <person name="Martin F."/>
            <person name="Silar P."/>
            <person name="Natvig D.O."/>
            <person name="Lalanne C."/>
            <person name="Gautier V."/>
            <person name="Ament-Velasquez S.L."/>
            <person name="Kruys A."/>
            <person name="Hutchinson M.I."/>
            <person name="Powell A.J."/>
            <person name="Barry K."/>
            <person name="Miller A.N."/>
            <person name="Grigoriev I.V."/>
            <person name="Debuchy R."/>
            <person name="Gladieux P."/>
            <person name="Hiltunen Thoren M."/>
            <person name="Johannesson H."/>
        </authorList>
    </citation>
    <scope>NUCLEOTIDE SEQUENCE</scope>
    <source>
        <strain evidence="2">CBS 560.94</strain>
    </source>
</reference>
<gene>
    <name evidence="2" type="ORF">B0H65DRAFT_220190</name>
</gene>
<dbReference type="Proteomes" id="UP001278500">
    <property type="component" value="Unassembled WGS sequence"/>
</dbReference>
<dbReference type="RefSeq" id="XP_062680269.1">
    <property type="nucleotide sequence ID" value="XM_062822041.1"/>
</dbReference>
<protein>
    <submittedName>
        <fullName evidence="2">Uncharacterized protein</fullName>
    </submittedName>
</protein>
<evidence type="ECO:0000313" key="3">
    <source>
        <dbReference type="Proteomes" id="UP001278500"/>
    </source>
</evidence>